<evidence type="ECO:0000313" key="2">
    <source>
        <dbReference type="Proteomes" id="UP001523369"/>
    </source>
</evidence>
<gene>
    <name evidence="1" type="ORF">M1L60_02635</name>
</gene>
<dbReference type="RefSeq" id="WP_253235628.1">
    <property type="nucleotide sequence ID" value="NZ_JAMYJR010000002.1"/>
</dbReference>
<name>A0ABT1DF79_9ACTN</name>
<protein>
    <submittedName>
        <fullName evidence="1">Uncharacterized protein</fullName>
    </submittedName>
</protein>
<organism evidence="1 2">
    <name type="scientific">Paractinoplanes aksuensis</name>
    <dbReference type="NCBI Taxonomy" id="2939490"/>
    <lineage>
        <taxon>Bacteria</taxon>
        <taxon>Bacillati</taxon>
        <taxon>Actinomycetota</taxon>
        <taxon>Actinomycetes</taxon>
        <taxon>Micromonosporales</taxon>
        <taxon>Micromonosporaceae</taxon>
        <taxon>Paractinoplanes</taxon>
    </lineage>
</organism>
<proteinExistence type="predicted"/>
<dbReference type="Proteomes" id="UP001523369">
    <property type="component" value="Unassembled WGS sequence"/>
</dbReference>
<reference evidence="1 2" key="1">
    <citation type="submission" date="2022-06" db="EMBL/GenBank/DDBJ databases">
        <title>New Species of the Genus Actinoplanes, ActinopZanes ferrugineus.</title>
        <authorList>
            <person name="Ding P."/>
        </authorList>
    </citation>
    <scope>NUCLEOTIDE SEQUENCE [LARGE SCALE GENOMIC DNA]</scope>
    <source>
        <strain evidence="1 2">TRM88003</strain>
    </source>
</reference>
<sequence>MSFDLAVLAIDGWTDVSEVVAMVGRCQSSVHVEGELDQRIAGFYERLRARFPDGNPWMSIPLDVGIDHVFMSLSFGERSDPALALITELAAEYGLTLWDPQDGTAHKPVTAPSRAQVTAWWRDLLDDRCSHEEIFDRVRPWVEDQPDAVGDPITLMGLQQLHGFALTATESRTAFEQWLTHGTRFDADPAGWQRDRYRQAVQGILRDQGRQQAHTFARRLVATGRLSDSDVTRILAQI</sequence>
<keyword evidence="2" id="KW-1185">Reference proteome</keyword>
<dbReference type="EMBL" id="JAMYJR010000002">
    <property type="protein sequence ID" value="MCO8269484.1"/>
    <property type="molecule type" value="Genomic_DNA"/>
</dbReference>
<comment type="caution">
    <text evidence="1">The sequence shown here is derived from an EMBL/GenBank/DDBJ whole genome shotgun (WGS) entry which is preliminary data.</text>
</comment>
<evidence type="ECO:0000313" key="1">
    <source>
        <dbReference type="EMBL" id="MCO8269484.1"/>
    </source>
</evidence>
<accession>A0ABT1DF79</accession>